<keyword evidence="3" id="KW-0547">Nucleotide-binding</keyword>
<evidence type="ECO:0000256" key="3">
    <source>
        <dbReference type="ARBA" id="ARBA00022741"/>
    </source>
</evidence>
<dbReference type="Proteomes" id="UP000576225">
    <property type="component" value="Unassembled WGS sequence"/>
</dbReference>
<accession>A0A2U1AGS4</accession>
<dbReference type="RefSeq" id="WP_165833183.1">
    <property type="nucleotide sequence ID" value="NZ_CABMMC010000324.1"/>
</dbReference>
<protein>
    <submittedName>
        <fullName evidence="11">Ribokinase</fullName>
    </submittedName>
</protein>
<keyword evidence="8" id="KW-0119">Carbohydrate metabolism</keyword>
<evidence type="ECO:0000313" key="13">
    <source>
        <dbReference type="Proteomes" id="UP000576225"/>
    </source>
</evidence>
<dbReference type="Pfam" id="PF00294">
    <property type="entry name" value="PfkB"/>
    <property type="match status" value="1"/>
</dbReference>
<evidence type="ECO:0000256" key="2">
    <source>
        <dbReference type="ARBA" id="ARBA00022723"/>
    </source>
</evidence>
<evidence type="ECO:0000313" key="10">
    <source>
        <dbReference type="EMBL" id="NMD88740.1"/>
    </source>
</evidence>
<dbReference type="GO" id="GO:0004747">
    <property type="term" value="F:ribokinase activity"/>
    <property type="evidence" value="ECO:0007669"/>
    <property type="project" value="InterPro"/>
</dbReference>
<proteinExistence type="predicted"/>
<keyword evidence="1" id="KW-0808">Transferase</keyword>
<dbReference type="AlphaFoldDB" id="A0A2U1AGS4"/>
<comment type="caution">
    <text evidence="11">The sequence shown here is derived from an EMBL/GenBank/DDBJ whole genome shotgun (WGS) entry which is preliminary data.</text>
</comment>
<evidence type="ECO:0000256" key="1">
    <source>
        <dbReference type="ARBA" id="ARBA00022679"/>
    </source>
</evidence>
<reference evidence="10 13" key="2">
    <citation type="submission" date="2020-04" db="EMBL/GenBank/DDBJ databases">
        <authorList>
            <person name="Hitch T.C.A."/>
            <person name="Wylensek D."/>
            <person name="Clavel T."/>
        </authorList>
    </citation>
    <scope>NUCLEOTIDE SEQUENCE [LARGE SCALE GENOMIC DNA]</scope>
    <source>
        <strain evidence="10 13">COR2-253-APC-1A</strain>
    </source>
</reference>
<keyword evidence="6" id="KW-0460">Magnesium</keyword>
<dbReference type="PANTHER" id="PTHR10584">
    <property type="entry name" value="SUGAR KINASE"/>
    <property type="match status" value="1"/>
</dbReference>
<dbReference type="InterPro" id="IPR002139">
    <property type="entry name" value="Ribo/fructo_kinase"/>
</dbReference>
<dbReference type="InterPro" id="IPR029056">
    <property type="entry name" value="Ribokinase-like"/>
</dbReference>
<dbReference type="PANTHER" id="PTHR10584:SF166">
    <property type="entry name" value="RIBOKINASE"/>
    <property type="match status" value="1"/>
</dbReference>
<name>A0A2U1AGS4_9BACT</name>
<gene>
    <name evidence="11" type="ORF">C8D82_14116</name>
    <name evidence="10" type="ORF">HF882_19320</name>
</gene>
<dbReference type="InterPro" id="IPR011877">
    <property type="entry name" value="Ribokinase"/>
</dbReference>
<dbReference type="EMBL" id="JABAEW010000056">
    <property type="protein sequence ID" value="NMD88740.1"/>
    <property type="molecule type" value="Genomic_DNA"/>
</dbReference>
<dbReference type="Gene3D" id="3.40.1190.20">
    <property type="match status" value="1"/>
</dbReference>
<evidence type="ECO:0000256" key="7">
    <source>
        <dbReference type="ARBA" id="ARBA00022958"/>
    </source>
</evidence>
<dbReference type="GO" id="GO:0046872">
    <property type="term" value="F:metal ion binding"/>
    <property type="evidence" value="ECO:0007669"/>
    <property type="project" value="UniProtKB-KW"/>
</dbReference>
<evidence type="ECO:0000256" key="5">
    <source>
        <dbReference type="ARBA" id="ARBA00022840"/>
    </source>
</evidence>
<evidence type="ECO:0000313" key="12">
    <source>
        <dbReference type="Proteomes" id="UP000245959"/>
    </source>
</evidence>
<evidence type="ECO:0000256" key="4">
    <source>
        <dbReference type="ARBA" id="ARBA00022777"/>
    </source>
</evidence>
<evidence type="ECO:0000256" key="6">
    <source>
        <dbReference type="ARBA" id="ARBA00022842"/>
    </source>
</evidence>
<keyword evidence="5" id="KW-0067">ATP-binding</keyword>
<dbReference type="EMBL" id="QEKH01000041">
    <property type="protein sequence ID" value="PVY35581.1"/>
    <property type="molecule type" value="Genomic_DNA"/>
</dbReference>
<reference evidence="11 12" key="1">
    <citation type="submission" date="2018-04" db="EMBL/GenBank/DDBJ databases">
        <title>Genomic Encyclopedia of Type Strains, Phase IV (KMG-IV): sequencing the most valuable type-strain genomes for metagenomic binning, comparative biology and taxonomic classification.</title>
        <authorList>
            <person name="Goeker M."/>
        </authorList>
    </citation>
    <scope>NUCLEOTIDE SEQUENCE [LARGE SCALE GENOMIC DNA]</scope>
    <source>
        <strain evidence="11 12">DSM 14823</strain>
    </source>
</reference>
<dbReference type="InterPro" id="IPR011611">
    <property type="entry name" value="PfkB_dom"/>
</dbReference>
<dbReference type="Proteomes" id="UP000245959">
    <property type="component" value="Unassembled WGS sequence"/>
</dbReference>
<feature type="domain" description="Carbohydrate kinase PfkB" evidence="9">
    <location>
        <begin position="1"/>
        <end position="288"/>
    </location>
</feature>
<evidence type="ECO:0000259" key="9">
    <source>
        <dbReference type="Pfam" id="PF00294"/>
    </source>
</evidence>
<dbReference type="GeneID" id="78296967"/>
<organism evidence="11 12">
    <name type="scientific">Victivallis vadensis</name>
    <dbReference type="NCBI Taxonomy" id="172901"/>
    <lineage>
        <taxon>Bacteria</taxon>
        <taxon>Pseudomonadati</taxon>
        <taxon>Lentisphaerota</taxon>
        <taxon>Lentisphaeria</taxon>
        <taxon>Victivallales</taxon>
        <taxon>Victivallaceae</taxon>
        <taxon>Victivallis</taxon>
    </lineage>
</organism>
<sequence>MKRIINIGSLNLDKIYQLPHTPLPGETLTASSNRIGLGGKGLNQSIAAARAEAAVIHAGAVGPDGEPLTAALREAGADVSLVRVRDTATGHALILVNEKGNNSIVLSPGANHTLTINDLDEAIGQGHPGDILLLQNETNLIAEAIRRGHAAGLKIAFNFAPFDPQAARELPLELVDILFVNEIEGAGVAGAGDTGRILAILHERYPALLTVMTRGPEGAFACTPSGEVLHEPSPPEEVVETTAAGDTFIGFFLAELLRSGDLGKALKLGCKAGARCVSRPGAAESIPTLGEL</sequence>
<keyword evidence="12" id="KW-1185">Reference proteome</keyword>
<keyword evidence="4 11" id="KW-0418">Kinase</keyword>
<evidence type="ECO:0000313" key="11">
    <source>
        <dbReference type="EMBL" id="PVY35581.1"/>
    </source>
</evidence>
<evidence type="ECO:0000256" key="8">
    <source>
        <dbReference type="ARBA" id="ARBA00023277"/>
    </source>
</evidence>
<dbReference type="PRINTS" id="PR00990">
    <property type="entry name" value="RIBOKINASE"/>
</dbReference>
<dbReference type="GO" id="GO:0006014">
    <property type="term" value="P:D-ribose metabolic process"/>
    <property type="evidence" value="ECO:0007669"/>
    <property type="project" value="InterPro"/>
</dbReference>
<keyword evidence="2" id="KW-0479">Metal-binding</keyword>
<dbReference type="SUPFAM" id="SSF53613">
    <property type="entry name" value="Ribokinase-like"/>
    <property type="match status" value="1"/>
</dbReference>
<dbReference type="GO" id="GO:0005524">
    <property type="term" value="F:ATP binding"/>
    <property type="evidence" value="ECO:0007669"/>
    <property type="project" value="UniProtKB-KW"/>
</dbReference>
<keyword evidence="7" id="KW-0630">Potassium</keyword>
<dbReference type="CDD" id="cd01174">
    <property type="entry name" value="ribokinase"/>
    <property type="match status" value="1"/>
</dbReference>